<feature type="transmembrane region" description="Helical" evidence="6">
    <location>
        <begin position="12"/>
        <end position="29"/>
    </location>
</feature>
<dbReference type="Proteomes" id="UP000481033">
    <property type="component" value="Unassembled WGS sequence"/>
</dbReference>
<dbReference type="RefSeq" id="WP_163696794.1">
    <property type="nucleotide sequence ID" value="NZ_QXHD01000004.1"/>
</dbReference>
<reference evidence="7 8" key="1">
    <citation type="journal article" date="2020" name="Microb. Ecol.">
        <title>Ecogenomics of the Marine Benthic Filamentous Cyanobacterium Adonisia.</title>
        <authorList>
            <person name="Walter J.M."/>
            <person name="Coutinho F.H."/>
            <person name="Leomil L."/>
            <person name="Hargreaves P.I."/>
            <person name="Campeao M.E."/>
            <person name="Vieira V.V."/>
            <person name="Silva B.S."/>
            <person name="Fistarol G.O."/>
            <person name="Salomon P.S."/>
            <person name="Sawabe T."/>
            <person name="Mino S."/>
            <person name="Hosokawa M."/>
            <person name="Miyashita H."/>
            <person name="Maruyama F."/>
            <person name="van Verk M.C."/>
            <person name="Dutilh B.E."/>
            <person name="Thompson C.C."/>
            <person name="Thompson F.L."/>
        </authorList>
    </citation>
    <scope>NUCLEOTIDE SEQUENCE [LARGE SCALE GENOMIC DNA]</scope>
    <source>
        <strain evidence="7 8">CCMR0081</strain>
    </source>
</reference>
<protein>
    <submittedName>
        <fullName evidence="7">Iron export ABC transporter permease subunit FetB</fullName>
    </submittedName>
</protein>
<evidence type="ECO:0000256" key="2">
    <source>
        <dbReference type="ARBA" id="ARBA00005268"/>
    </source>
</evidence>
<evidence type="ECO:0000256" key="6">
    <source>
        <dbReference type="SAM" id="Phobius"/>
    </source>
</evidence>
<evidence type="ECO:0000256" key="1">
    <source>
        <dbReference type="ARBA" id="ARBA00004141"/>
    </source>
</evidence>
<feature type="transmembrane region" description="Helical" evidence="6">
    <location>
        <begin position="95"/>
        <end position="116"/>
    </location>
</feature>
<sequence>MNPTTIELDLIRIAWALGLAAVAIGLSFWQQLGLASTLTLATLRTVVQLFAVGIFLSIVFTLRSPGLIILVLLVMTTVAALTARNRIGKDIPRLMLWLWGAILTSTALTITYTMTVVVRPELWYEPRYLIPLTGMVLGNSLTAASLTGERLVSALRNHRGEIETHLSLGATPSQAIATYRREAIKAGLIPTVNSMMVVGLVTLPGMITGQILGGADPLNAALYQMLIMFMLAFATLTTAILVAYAIKRQFFNQAMQLIDPKKQK</sequence>
<dbReference type="AlphaFoldDB" id="A0A6M0RHF2"/>
<evidence type="ECO:0000313" key="7">
    <source>
        <dbReference type="EMBL" id="NEZ55041.1"/>
    </source>
</evidence>
<keyword evidence="5 6" id="KW-0472">Membrane</keyword>
<dbReference type="PANTHER" id="PTHR30028:SF0">
    <property type="entry name" value="PROTEIN ALUMINUM SENSITIVE 3"/>
    <property type="match status" value="1"/>
</dbReference>
<gene>
    <name evidence="7" type="primary">fetB</name>
    <name evidence="7" type="ORF">DXZ20_04970</name>
</gene>
<feature type="transmembrane region" description="Helical" evidence="6">
    <location>
        <begin position="221"/>
        <end position="246"/>
    </location>
</feature>
<keyword evidence="8" id="KW-1185">Reference proteome</keyword>
<feature type="transmembrane region" description="Helical" evidence="6">
    <location>
        <begin position="128"/>
        <end position="146"/>
    </location>
</feature>
<dbReference type="GO" id="GO:0005886">
    <property type="term" value="C:plasma membrane"/>
    <property type="evidence" value="ECO:0007669"/>
    <property type="project" value="TreeGrafter"/>
</dbReference>
<proteinExistence type="inferred from homology"/>
<feature type="transmembrane region" description="Helical" evidence="6">
    <location>
        <begin position="188"/>
        <end position="209"/>
    </location>
</feature>
<name>A0A6M0RHF2_9CYAN</name>
<dbReference type="EMBL" id="QXHD01000004">
    <property type="protein sequence ID" value="NEZ55041.1"/>
    <property type="molecule type" value="Genomic_DNA"/>
</dbReference>
<evidence type="ECO:0000256" key="5">
    <source>
        <dbReference type="ARBA" id="ARBA00023136"/>
    </source>
</evidence>
<dbReference type="PANTHER" id="PTHR30028">
    <property type="entry name" value="UPF0014 INNER MEMBRANE PROTEIN YBBM-RELATED"/>
    <property type="match status" value="1"/>
</dbReference>
<comment type="caution">
    <text evidence="7">The sequence shown here is derived from an EMBL/GenBank/DDBJ whole genome shotgun (WGS) entry which is preliminary data.</text>
</comment>
<dbReference type="InterPro" id="IPR005226">
    <property type="entry name" value="UPF0014_fam"/>
</dbReference>
<keyword evidence="4 6" id="KW-1133">Transmembrane helix</keyword>
<dbReference type="Pfam" id="PF03649">
    <property type="entry name" value="UPF0014"/>
    <property type="match status" value="1"/>
</dbReference>
<evidence type="ECO:0000256" key="3">
    <source>
        <dbReference type="ARBA" id="ARBA00022692"/>
    </source>
</evidence>
<organism evidence="7 8">
    <name type="scientific">Adonisia turfae CCMR0081</name>
    <dbReference type="NCBI Taxonomy" id="2292702"/>
    <lineage>
        <taxon>Bacteria</taxon>
        <taxon>Bacillati</taxon>
        <taxon>Cyanobacteriota</taxon>
        <taxon>Adonisia</taxon>
        <taxon>Adonisia turfae</taxon>
    </lineage>
</organism>
<feature type="transmembrane region" description="Helical" evidence="6">
    <location>
        <begin position="41"/>
        <end position="60"/>
    </location>
</feature>
<evidence type="ECO:0000256" key="4">
    <source>
        <dbReference type="ARBA" id="ARBA00022989"/>
    </source>
</evidence>
<accession>A0A6M0RHF2</accession>
<evidence type="ECO:0000313" key="8">
    <source>
        <dbReference type="Proteomes" id="UP000481033"/>
    </source>
</evidence>
<feature type="transmembrane region" description="Helical" evidence="6">
    <location>
        <begin position="66"/>
        <end position="83"/>
    </location>
</feature>
<keyword evidence="3 6" id="KW-0812">Transmembrane</keyword>
<comment type="subcellular location">
    <subcellularLocation>
        <location evidence="1">Membrane</location>
        <topology evidence="1">Multi-pass membrane protein</topology>
    </subcellularLocation>
</comment>
<comment type="similarity">
    <text evidence="2">Belongs to the UPF0014 family.</text>
</comment>